<organism evidence="3 4">
    <name type="scientific">Brassica cretica</name>
    <name type="common">Mustard</name>
    <dbReference type="NCBI Taxonomy" id="69181"/>
    <lineage>
        <taxon>Eukaryota</taxon>
        <taxon>Viridiplantae</taxon>
        <taxon>Streptophyta</taxon>
        <taxon>Embryophyta</taxon>
        <taxon>Tracheophyta</taxon>
        <taxon>Spermatophyta</taxon>
        <taxon>Magnoliopsida</taxon>
        <taxon>eudicotyledons</taxon>
        <taxon>Gunneridae</taxon>
        <taxon>Pentapetalae</taxon>
        <taxon>rosids</taxon>
        <taxon>malvids</taxon>
        <taxon>Brassicales</taxon>
        <taxon>Brassicaceae</taxon>
        <taxon>Brassiceae</taxon>
        <taxon>Brassica</taxon>
    </lineage>
</organism>
<gene>
    <name evidence="3" type="ORF">F2Q68_00004802</name>
</gene>
<dbReference type="InterPro" id="IPR005162">
    <property type="entry name" value="Retrotrans_gag_dom"/>
</dbReference>
<feature type="compositionally biased region" description="Polar residues" evidence="1">
    <location>
        <begin position="1"/>
        <end position="11"/>
    </location>
</feature>
<evidence type="ECO:0000259" key="2">
    <source>
        <dbReference type="Pfam" id="PF03732"/>
    </source>
</evidence>
<reference evidence="3" key="1">
    <citation type="submission" date="2019-12" db="EMBL/GenBank/DDBJ databases">
        <title>Genome sequencing and annotation of Brassica cretica.</title>
        <authorList>
            <person name="Studholme D.J."/>
            <person name="Sarris P.F."/>
        </authorList>
    </citation>
    <scope>NUCLEOTIDE SEQUENCE</scope>
    <source>
        <strain evidence="3">PFS-001/15</strain>
        <tissue evidence="3">Leaf</tissue>
    </source>
</reference>
<dbReference type="AlphaFoldDB" id="A0A8S9JBI1"/>
<accession>A0A8S9JBI1</accession>
<dbReference type="PANTHER" id="PTHR33223:SF9">
    <property type="entry name" value="RETROTRANSPOSON GAG DOMAIN-CONTAINING PROTEIN"/>
    <property type="match status" value="1"/>
</dbReference>
<name>A0A8S9JBI1_BRACR</name>
<feature type="domain" description="Retrotransposon gag" evidence="2">
    <location>
        <begin position="125"/>
        <end position="196"/>
    </location>
</feature>
<feature type="compositionally biased region" description="Basic and acidic residues" evidence="1">
    <location>
        <begin position="25"/>
        <end position="34"/>
    </location>
</feature>
<proteinExistence type="predicted"/>
<comment type="caution">
    <text evidence="3">The sequence shown here is derived from an EMBL/GenBank/DDBJ whole genome shotgun (WGS) entry which is preliminary data.</text>
</comment>
<sequence>MPTLETPNSEIGANPPTMALAGDTSTREKAKDAQAYDEEDSDSKPEPDKETSDGAARTESPMIAHLHQMFSDRLDAMQSLVERLPGAYDGTTDPNDHVAQYRQRMLAVALPKGSCEATMCKGFGSTLTRHALQWYINWPSRSIASFAVLNDKFMEQFASSKDLEKTSDSLYEILQHQAKPLQGYIARFNKEKVAIPECWGQKRLRQI</sequence>
<dbReference type="Proteomes" id="UP000712281">
    <property type="component" value="Unassembled WGS sequence"/>
</dbReference>
<feature type="compositionally biased region" description="Basic and acidic residues" evidence="1">
    <location>
        <begin position="42"/>
        <end position="52"/>
    </location>
</feature>
<dbReference type="EMBL" id="QGKW02001660">
    <property type="protein sequence ID" value="KAF2579079.1"/>
    <property type="molecule type" value="Genomic_DNA"/>
</dbReference>
<dbReference type="Pfam" id="PF03732">
    <property type="entry name" value="Retrotrans_gag"/>
    <property type="match status" value="1"/>
</dbReference>
<evidence type="ECO:0000313" key="4">
    <source>
        <dbReference type="Proteomes" id="UP000712281"/>
    </source>
</evidence>
<evidence type="ECO:0000256" key="1">
    <source>
        <dbReference type="SAM" id="MobiDB-lite"/>
    </source>
</evidence>
<dbReference type="PANTHER" id="PTHR33223">
    <property type="entry name" value="CCHC-TYPE DOMAIN-CONTAINING PROTEIN"/>
    <property type="match status" value="1"/>
</dbReference>
<evidence type="ECO:0000313" key="3">
    <source>
        <dbReference type="EMBL" id="KAF2579079.1"/>
    </source>
</evidence>
<protein>
    <recommendedName>
        <fullName evidence="2">Retrotransposon gag domain-containing protein</fullName>
    </recommendedName>
</protein>
<feature type="region of interest" description="Disordered" evidence="1">
    <location>
        <begin position="1"/>
        <end position="61"/>
    </location>
</feature>